<sequence>MLKFHTHISLVCAKGFTFTTLNRNPFVQLQFLNFKFCTATSHPHPFVVSYLINDCGFSQETAVKASLKLRFRDPQKPDSVLSFFRNHDFSNSQICHILQRELQLLSCDAQKVLLPKFQFLRSKGASSLDIVRMITAAPSLLKRSLQNHIIPAYELVRGFLQSDKQIIDFLIDNPYLLYDSRVAPNVELLLDNGVTHSNIAKLLQRWPNILCSANLLRTVKELKQMGFDASTSTFCIALLAKRTVNKTRWGEKIDTFKRWGWSQEQVLLAFRRQPYCMLSSPHKINAVFSYWVEHVGFDSVDLVKAPGIFLLSIRKRIAPRASVLQFLISKGLVEKDASLNTPFVLTEKLFLEKYVKRFKDDSSHLLKLYKEKTCLENDRDNTYSSHLLKLEKSQGERTKAFCETLNLSGTWSLARLH</sequence>
<dbReference type="GO" id="GO:0006353">
    <property type="term" value="P:DNA-templated transcription termination"/>
    <property type="evidence" value="ECO:0007669"/>
    <property type="project" value="UniProtKB-KW"/>
</dbReference>
<proteinExistence type="inferred from homology"/>
<name>A0A371EWI8_MUCPR</name>
<dbReference type="STRING" id="157652.A0A371EWI8"/>
<feature type="non-terminal residue" evidence="4">
    <location>
        <position position="1"/>
    </location>
</feature>
<dbReference type="PANTHER" id="PTHR13068:SF166">
    <property type="entry name" value="TRANSCRIPTION TERMINATION FACTOR MTERF15, MITOCHONDRIAL-LIKE"/>
    <property type="match status" value="1"/>
</dbReference>
<keyword evidence="5" id="KW-1185">Reference proteome</keyword>
<dbReference type="PANTHER" id="PTHR13068">
    <property type="entry name" value="CGI-12 PROTEIN-RELATED"/>
    <property type="match status" value="1"/>
</dbReference>
<dbReference type="Proteomes" id="UP000257109">
    <property type="component" value="Unassembled WGS sequence"/>
</dbReference>
<evidence type="ECO:0000256" key="3">
    <source>
        <dbReference type="ARBA" id="ARBA00022946"/>
    </source>
</evidence>
<dbReference type="FunFam" id="1.25.70.10:FF:000001">
    <property type="entry name" value="Mitochondrial transcription termination factor-like"/>
    <property type="match status" value="1"/>
</dbReference>
<evidence type="ECO:0000256" key="2">
    <source>
        <dbReference type="ARBA" id="ARBA00022472"/>
    </source>
</evidence>
<organism evidence="4 5">
    <name type="scientific">Mucuna pruriens</name>
    <name type="common">Velvet bean</name>
    <name type="synonym">Dolichos pruriens</name>
    <dbReference type="NCBI Taxonomy" id="157652"/>
    <lineage>
        <taxon>Eukaryota</taxon>
        <taxon>Viridiplantae</taxon>
        <taxon>Streptophyta</taxon>
        <taxon>Embryophyta</taxon>
        <taxon>Tracheophyta</taxon>
        <taxon>Spermatophyta</taxon>
        <taxon>Magnoliopsida</taxon>
        <taxon>eudicotyledons</taxon>
        <taxon>Gunneridae</taxon>
        <taxon>Pentapetalae</taxon>
        <taxon>rosids</taxon>
        <taxon>fabids</taxon>
        <taxon>Fabales</taxon>
        <taxon>Fabaceae</taxon>
        <taxon>Papilionoideae</taxon>
        <taxon>50 kb inversion clade</taxon>
        <taxon>NPAAA clade</taxon>
        <taxon>indigoferoid/millettioid clade</taxon>
        <taxon>Phaseoleae</taxon>
        <taxon>Mucuna</taxon>
    </lineage>
</organism>
<keyword evidence="2" id="KW-0806">Transcription termination</keyword>
<keyword evidence="3" id="KW-0809">Transit peptide</keyword>
<dbReference type="InterPro" id="IPR003690">
    <property type="entry name" value="MTERF"/>
</dbReference>
<evidence type="ECO:0000313" key="5">
    <source>
        <dbReference type="Proteomes" id="UP000257109"/>
    </source>
</evidence>
<accession>A0A371EWI8</accession>
<dbReference type="Gene3D" id="1.25.70.10">
    <property type="entry name" value="Transcription termination factor 3, mitochondrial"/>
    <property type="match status" value="1"/>
</dbReference>
<dbReference type="EMBL" id="QJKJ01011742">
    <property type="protein sequence ID" value="RDX70339.1"/>
    <property type="molecule type" value="Genomic_DNA"/>
</dbReference>
<dbReference type="GO" id="GO:0003676">
    <property type="term" value="F:nucleic acid binding"/>
    <property type="evidence" value="ECO:0007669"/>
    <property type="project" value="InterPro"/>
</dbReference>
<dbReference type="Pfam" id="PF02536">
    <property type="entry name" value="mTERF"/>
    <property type="match status" value="1"/>
</dbReference>
<keyword evidence="2" id="KW-0805">Transcription regulation</keyword>
<comment type="similarity">
    <text evidence="1">Belongs to the mTERF family.</text>
</comment>
<gene>
    <name evidence="4" type="ORF">CR513_50426</name>
</gene>
<comment type="caution">
    <text evidence="4">The sequence shown here is derived from an EMBL/GenBank/DDBJ whole genome shotgun (WGS) entry which is preliminary data.</text>
</comment>
<protein>
    <submittedName>
        <fullName evidence="4">Uncharacterized protein</fullName>
    </submittedName>
</protein>
<dbReference type="OrthoDB" id="637682at2759"/>
<evidence type="ECO:0000256" key="1">
    <source>
        <dbReference type="ARBA" id="ARBA00007692"/>
    </source>
</evidence>
<keyword evidence="2" id="KW-0804">Transcription</keyword>
<evidence type="ECO:0000313" key="4">
    <source>
        <dbReference type="EMBL" id="RDX70339.1"/>
    </source>
</evidence>
<dbReference type="InterPro" id="IPR038538">
    <property type="entry name" value="MTERF_sf"/>
</dbReference>
<dbReference type="SMART" id="SM00733">
    <property type="entry name" value="Mterf"/>
    <property type="match status" value="6"/>
</dbReference>
<reference evidence="4" key="1">
    <citation type="submission" date="2018-05" db="EMBL/GenBank/DDBJ databases">
        <title>Draft genome of Mucuna pruriens seed.</title>
        <authorList>
            <person name="Nnadi N.E."/>
            <person name="Vos R."/>
            <person name="Hasami M.H."/>
            <person name="Devisetty U.K."/>
            <person name="Aguiy J.C."/>
        </authorList>
    </citation>
    <scope>NUCLEOTIDE SEQUENCE [LARGE SCALE GENOMIC DNA]</scope>
    <source>
        <strain evidence="4">JCA_2017</strain>
    </source>
</reference>
<dbReference type="AlphaFoldDB" id="A0A371EWI8"/>